<dbReference type="PANTHER" id="PTHR33539">
    <property type="entry name" value="UPF0764 PROTEIN C16ORF89"/>
    <property type="match status" value="1"/>
</dbReference>
<accession>A0AA85J8J5</accession>
<evidence type="ECO:0000313" key="2">
    <source>
        <dbReference type="Proteomes" id="UP000050795"/>
    </source>
</evidence>
<evidence type="ECO:0000313" key="3">
    <source>
        <dbReference type="WBParaSite" id="TREG1_16230.1"/>
    </source>
</evidence>
<organism evidence="2 3">
    <name type="scientific">Trichobilharzia regenti</name>
    <name type="common">Nasal bird schistosome</name>
    <dbReference type="NCBI Taxonomy" id="157069"/>
    <lineage>
        <taxon>Eukaryota</taxon>
        <taxon>Metazoa</taxon>
        <taxon>Spiralia</taxon>
        <taxon>Lophotrochozoa</taxon>
        <taxon>Platyhelminthes</taxon>
        <taxon>Trematoda</taxon>
        <taxon>Digenea</taxon>
        <taxon>Strigeidida</taxon>
        <taxon>Schistosomatoidea</taxon>
        <taxon>Schistosomatidae</taxon>
        <taxon>Trichobilharzia</taxon>
    </lineage>
</organism>
<dbReference type="InterPro" id="IPR031751">
    <property type="entry name" value="DUF4735"/>
</dbReference>
<evidence type="ECO:0000256" key="1">
    <source>
        <dbReference type="SAM" id="SignalP"/>
    </source>
</evidence>
<dbReference type="GO" id="GO:0016020">
    <property type="term" value="C:membrane"/>
    <property type="evidence" value="ECO:0007669"/>
    <property type="project" value="TreeGrafter"/>
</dbReference>
<dbReference type="WBParaSite" id="TREG1_16230.1">
    <property type="protein sequence ID" value="TREG1_16230.1"/>
    <property type="gene ID" value="TREG1_16230"/>
</dbReference>
<reference evidence="2" key="1">
    <citation type="submission" date="2022-06" db="EMBL/GenBank/DDBJ databases">
        <authorList>
            <person name="Berger JAMES D."/>
            <person name="Berger JAMES D."/>
        </authorList>
    </citation>
    <scope>NUCLEOTIDE SEQUENCE [LARGE SCALE GENOMIC DNA]</scope>
</reference>
<dbReference type="PANTHER" id="PTHR33539:SF1">
    <property type="entry name" value="UPF0764 PROTEIN C16ORF89"/>
    <property type="match status" value="1"/>
</dbReference>
<reference evidence="3" key="2">
    <citation type="submission" date="2023-11" db="UniProtKB">
        <authorList>
            <consortium name="WormBaseParasite"/>
        </authorList>
    </citation>
    <scope>IDENTIFICATION</scope>
</reference>
<name>A0AA85J8J5_TRIRE</name>
<feature type="signal peptide" evidence="1">
    <location>
        <begin position="1"/>
        <end position="18"/>
    </location>
</feature>
<sequence>MLFIEILLFIQIFTVINPMNFVTSDEDLLPDILMDSPHIENDILFSTSLMSEGEWEHIISMVLNSIEKAVNFLWKHRHKVNLDGYIGPRMVESVIQALLKLYEQKIPYSVVVRMQIILRNIQTLCDFGLYYVPKETPFYFSRVGFLLNPQLWNRFYPVTLLNYSSIYHSKNEEGSMTEYDSDKCLQEFLDKTDDGLCEISDKCWKLVTDESETDYGLTHQLFYIMVGLQSDCGETMNYLLKSYRPWMNTETYMQQLCSNVAIEAQTIANNSFPVECRDLFMEQVGFCGVAGFWQICRMDWLDKIIAWQEVNGCYHKFNEELINPRNFGSNEYGHYKRRKRSEEILSSGREACLSHRTSVALTALGGYLRYLVEFY</sequence>
<keyword evidence="1" id="KW-0732">Signal</keyword>
<dbReference type="AlphaFoldDB" id="A0AA85J8J5"/>
<proteinExistence type="predicted"/>
<dbReference type="Pfam" id="PF15882">
    <property type="entry name" value="DUF4735"/>
    <property type="match status" value="1"/>
</dbReference>
<feature type="chain" id="PRO_5041717258" evidence="1">
    <location>
        <begin position="19"/>
        <end position="375"/>
    </location>
</feature>
<dbReference type="Proteomes" id="UP000050795">
    <property type="component" value="Unassembled WGS sequence"/>
</dbReference>
<keyword evidence="2" id="KW-1185">Reference proteome</keyword>
<protein>
    <submittedName>
        <fullName evidence="3">Uncharacterized protein</fullName>
    </submittedName>
</protein>
<dbReference type="GO" id="GO:0005829">
    <property type="term" value="C:cytosol"/>
    <property type="evidence" value="ECO:0007669"/>
    <property type="project" value="TreeGrafter"/>
</dbReference>